<dbReference type="AlphaFoldDB" id="A0A3P7YEZ8"/>
<proteinExistence type="predicted"/>
<evidence type="ECO:0008006" key="4">
    <source>
        <dbReference type="Google" id="ProtNLM"/>
    </source>
</evidence>
<gene>
    <name evidence="2" type="ORF">SMRZ_LOCUS9353</name>
</gene>
<dbReference type="SUPFAM" id="SSF49464">
    <property type="entry name" value="Carboxypeptidase regulatory domain-like"/>
    <property type="match status" value="1"/>
</dbReference>
<dbReference type="InterPro" id="IPR008969">
    <property type="entry name" value="CarboxyPept-like_regulatory"/>
</dbReference>
<keyword evidence="1" id="KW-0472">Membrane</keyword>
<reference evidence="2 3" key="1">
    <citation type="submission" date="2018-11" db="EMBL/GenBank/DDBJ databases">
        <authorList>
            <consortium name="Pathogen Informatics"/>
        </authorList>
    </citation>
    <scope>NUCLEOTIDE SEQUENCE [LARGE SCALE GENOMIC DNA]</scope>
    <source>
        <strain evidence="2 3">Zambia</strain>
    </source>
</reference>
<keyword evidence="1" id="KW-0812">Transmembrane</keyword>
<dbReference type="EMBL" id="UZAI01004387">
    <property type="protein sequence ID" value="VDO85981.1"/>
    <property type="molecule type" value="Genomic_DNA"/>
</dbReference>
<protein>
    <recommendedName>
        <fullName evidence="4">Carboxypeptidase regulatory-like domain-containing protein</fullName>
    </recommendedName>
</protein>
<feature type="transmembrane region" description="Helical" evidence="1">
    <location>
        <begin position="319"/>
        <end position="344"/>
    </location>
</feature>
<sequence length="503" mass="56886">MFIQGLTGSNLTVSHHWWWESKSKLEFAYKSLEPENTALLNWLQLYQANSIISFPTDQLSDINYDTDPTESAYGRGLLSESYNWLRFLGKLLSPSFHRPSAMCTLIHSISSETFPKISDRRRRPSDFRIQYVNPKRSINKFAKSAALSLGLISTNPKLALEETEHFQLQSSLSFSPPLPIMIPSSIGLTLCPGCFSPSPSGVARVWADYRFPSLMAGLIEHTSLIGLGSLGLIGNVRDSNDQPIPWVRIHLDYVRSELSTGSSDQNGHFSMILPPGKYRFTLRARGYLDLSEIINVDILKSPIYHVFYMKHVGGLSPAYRLYVVSMIASIIALFSCGLTIYLCYRFCCYARTPYAIVRRSAGKSDNTTSLSSNNQIKRGPYSLLAVDDDIHHISSDNNSDNCLESMLKHRSDKEYNAYEDSDDDDNSNNMNVVDMEDPGDHEIVEYDVNIHQANKITSLIKTKLFNKHNKRVTNRLHNKTRQYIPNLSKSPSNNDAFEEVQLV</sequence>
<accession>A0A3P7YEZ8</accession>
<evidence type="ECO:0000256" key="1">
    <source>
        <dbReference type="SAM" id="Phobius"/>
    </source>
</evidence>
<keyword evidence="3" id="KW-1185">Reference proteome</keyword>
<dbReference type="Proteomes" id="UP000277204">
    <property type="component" value="Unassembled WGS sequence"/>
</dbReference>
<keyword evidence="1" id="KW-1133">Transmembrane helix</keyword>
<evidence type="ECO:0000313" key="2">
    <source>
        <dbReference type="EMBL" id="VDO85981.1"/>
    </source>
</evidence>
<dbReference type="Gene3D" id="2.60.40.1120">
    <property type="entry name" value="Carboxypeptidase-like, regulatory domain"/>
    <property type="match status" value="1"/>
</dbReference>
<name>A0A3P7YEZ8_9TREM</name>
<organism evidence="2 3">
    <name type="scientific">Schistosoma margrebowiei</name>
    <dbReference type="NCBI Taxonomy" id="48269"/>
    <lineage>
        <taxon>Eukaryota</taxon>
        <taxon>Metazoa</taxon>
        <taxon>Spiralia</taxon>
        <taxon>Lophotrochozoa</taxon>
        <taxon>Platyhelminthes</taxon>
        <taxon>Trematoda</taxon>
        <taxon>Digenea</taxon>
        <taxon>Strigeidida</taxon>
        <taxon>Schistosomatoidea</taxon>
        <taxon>Schistosomatidae</taxon>
        <taxon>Schistosoma</taxon>
    </lineage>
</organism>
<evidence type="ECO:0000313" key="3">
    <source>
        <dbReference type="Proteomes" id="UP000277204"/>
    </source>
</evidence>